<dbReference type="Pfam" id="PF07589">
    <property type="entry name" value="PEP-CTERM"/>
    <property type="match status" value="2"/>
</dbReference>
<dbReference type="KEGG" id="amuc:Pan181_53620"/>
<feature type="domain" description="Ice-binding protein C-terminal" evidence="2">
    <location>
        <begin position="241"/>
        <end position="262"/>
    </location>
</feature>
<feature type="domain" description="SGNH hydrolase-type esterase" evidence="3">
    <location>
        <begin position="311"/>
        <end position="475"/>
    </location>
</feature>
<gene>
    <name evidence="4" type="ORF">Pan181_53620</name>
</gene>
<reference evidence="4 5" key="1">
    <citation type="submission" date="2019-02" db="EMBL/GenBank/DDBJ databases">
        <title>Deep-cultivation of Planctomycetes and their phenomic and genomic characterization uncovers novel biology.</title>
        <authorList>
            <person name="Wiegand S."/>
            <person name="Jogler M."/>
            <person name="Boedeker C."/>
            <person name="Pinto D."/>
            <person name="Vollmers J."/>
            <person name="Rivas-Marin E."/>
            <person name="Kohn T."/>
            <person name="Peeters S.H."/>
            <person name="Heuer A."/>
            <person name="Rast P."/>
            <person name="Oberbeckmann S."/>
            <person name="Bunk B."/>
            <person name="Jeske O."/>
            <person name="Meyerdierks A."/>
            <person name="Storesund J.E."/>
            <person name="Kallscheuer N."/>
            <person name="Luecker S."/>
            <person name="Lage O.M."/>
            <person name="Pohl T."/>
            <person name="Merkel B.J."/>
            <person name="Hornburger P."/>
            <person name="Mueller R.-W."/>
            <person name="Bruemmer F."/>
            <person name="Labrenz M."/>
            <person name="Spormann A.M."/>
            <person name="Op den Camp H."/>
            <person name="Overmann J."/>
            <person name="Amann R."/>
            <person name="Jetten M.S.M."/>
            <person name="Mascher T."/>
            <person name="Medema M.H."/>
            <person name="Devos D.P."/>
            <person name="Kaster A.-K."/>
            <person name="Ovreas L."/>
            <person name="Rohde M."/>
            <person name="Galperin M.Y."/>
            <person name="Jogler C."/>
        </authorList>
    </citation>
    <scope>NUCLEOTIDE SEQUENCE [LARGE SCALE GENOMIC DNA]</scope>
    <source>
        <strain evidence="4 5">Pan181</strain>
    </source>
</reference>
<dbReference type="NCBIfam" id="TIGR02595">
    <property type="entry name" value="PEP_CTERM"/>
    <property type="match status" value="1"/>
</dbReference>
<evidence type="ECO:0000313" key="4">
    <source>
        <dbReference type="EMBL" id="QDU59121.1"/>
    </source>
</evidence>
<name>A0A518AWP7_9BACT</name>
<evidence type="ECO:0000256" key="1">
    <source>
        <dbReference type="SAM" id="SignalP"/>
    </source>
</evidence>
<dbReference type="EMBL" id="CP036278">
    <property type="protein sequence ID" value="QDU59121.1"/>
    <property type="molecule type" value="Genomic_DNA"/>
</dbReference>
<dbReference type="InterPro" id="IPR051532">
    <property type="entry name" value="Ester_Hydrolysis_Enzymes"/>
</dbReference>
<dbReference type="Pfam" id="PF13472">
    <property type="entry name" value="Lipase_GDSL_2"/>
    <property type="match status" value="1"/>
</dbReference>
<feature type="chain" id="PRO_5021916189" evidence="1">
    <location>
        <begin position="22"/>
        <end position="747"/>
    </location>
</feature>
<evidence type="ECO:0000313" key="5">
    <source>
        <dbReference type="Proteomes" id="UP000315750"/>
    </source>
</evidence>
<evidence type="ECO:0000259" key="2">
    <source>
        <dbReference type="Pfam" id="PF07589"/>
    </source>
</evidence>
<accession>A0A518AWP7</accession>
<protein>
    <submittedName>
        <fullName evidence="4">PEP-CTERM motif protein</fullName>
    </submittedName>
</protein>
<keyword evidence="1" id="KW-0732">Signal</keyword>
<evidence type="ECO:0000259" key="3">
    <source>
        <dbReference type="Pfam" id="PF13472"/>
    </source>
</evidence>
<proteinExistence type="predicted"/>
<keyword evidence="5" id="KW-1185">Reference proteome</keyword>
<dbReference type="RefSeq" id="WP_197528716.1">
    <property type="nucleotide sequence ID" value="NZ_CP036278.1"/>
</dbReference>
<organism evidence="4 5">
    <name type="scientific">Aeoliella mucimassa</name>
    <dbReference type="NCBI Taxonomy" id="2527972"/>
    <lineage>
        <taxon>Bacteria</taxon>
        <taxon>Pseudomonadati</taxon>
        <taxon>Planctomycetota</taxon>
        <taxon>Planctomycetia</taxon>
        <taxon>Pirellulales</taxon>
        <taxon>Lacipirellulaceae</taxon>
        <taxon>Aeoliella</taxon>
    </lineage>
</organism>
<dbReference type="InterPro" id="IPR013830">
    <property type="entry name" value="SGNH_hydro"/>
</dbReference>
<feature type="signal peptide" evidence="1">
    <location>
        <begin position="1"/>
        <end position="21"/>
    </location>
</feature>
<dbReference type="PANTHER" id="PTHR30383">
    <property type="entry name" value="THIOESTERASE 1/PROTEASE 1/LYSOPHOSPHOLIPASE L1"/>
    <property type="match status" value="1"/>
</dbReference>
<dbReference type="Gene3D" id="3.40.50.1110">
    <property type="entry name" value="SGNH hydrolase"/>
    <property type="match status" value="1"/>
</dbReference>
<feature type="domain" description="Ice-binding protein C-terminal" evidence="2">
    <location>
        <begin position="723"/>
        <end position="747"/>
    </location>
</feature>
<dbReference type="SUPFAM" id="SSF52266">
    <property type="entry name" value="SGNH hydrolase"/>
    <property type="match status" value="1"/>
</dbReference>
<sequence length="747" mass="79649" precursor="true">MKRNTLVFASALCGIVFSLFAQPVQASRVLIDFGRNDGGNGSETVSPDTNGNYWNNLSGDFQIADNVGLADLVDVDNASTGVSINTFGIAGQNFRANGRNNGGLLTPDPALLGDFAIGTATEDYFFVEGTANTSAANDPSGITFSGLDPDAVYDFRLFGSRATTSTRETRFSAIGENIQYVTMLSSGVDIGADGYDGNNNNIVSLTGITPDANNEIQLLVSVVQGNFAYLNVLEVTATTNQVPEPSTVALLGLAAVGLVMVRGAKRWQSALAIALAAVASLTMANNAEAQPYQNEVNRWNTQDALDPLPQDSIVFVGSSSIRRWEQLTRDFADYNVIQRGIGGALFDDVNAQVGDLVNKHSPRAVVVWAGTNDLGSGSNGLEVLDDYLGFVNSVHTVDPTVDIFYLGIMPTPGREGNRPQEDIANGLISNYASSHDHAYYIDLPAEFDALGAYTGSDFQNKFVDDIHLNRDGYDLWTSIVRPQIEAVAAPDKVYAPNTALSVGDKILFDFGANDTTNGEHTASPDVNGNHWNNWHPLNGGTDILPGEHIGNLVNTAGENVGLGLTITAQFHNNGKNHGGLFSPDPALLGDLAVESATVDYFFSTGDGVQGGGNDDMAGGFMITGLDTDYVYDFRLFGTRATTDVRKTEYRLIGATEHSAILQTSGTDIGFDGMYDGNDDEVIEFLSVKPDEFGQIFFDQTLIEGSFAYIGAMEITVSPGDTGVPEPSTMVLGAMGAIALIGIRKLRR</sequence>
<dbReference type="AlphaFoldDB" id="A0A518AWP7"/>
<dbReference type="InterPro" id="IPR013424">
    <property type="entry name" value="Ice-binding_C"/>
</dbReference>
<dbReference type="Proteomes" id="UP000315750">
    <property type="component" value="Chromosome"/>
</dbReference>
<dbReference type="InterPro" id="IPR036514">
    <property type="entry name" value="SGNH_hydro_sf"/>
</dbReference>
<dbReference type="GO" id="GO:0016788">
    <property type="term" value="F:hydrolase activity, acting on ester bonds"/>
    <property type="evidence" value="ECO:0007669"/>
    <property type="project" value="UniProtKB-ARBA"/>
</dbReference>